<evidence type="ECO:0000313" key="1">
    <source>
        <dbReference type="EMBL" id="KAJ1082084.1"/>
    </source>
</evidence>
<organism evidence="1 2">
    <name type="scientific">Pleurodeles waltl</name>
    <name type="common">Iberian ribbed newt</name>
    <dbReference type="NCBI Taxonomy" id="8319"/>
    <lineage>
        <taxon>Eukaryota</taxon>
        <taxon>Metazoa</taxon>
        <taxon>Chordata</taxon>
        <taxon>Craniata</taxon>
        <taxon>Vertebrata</taxon>
        <taxon>Euteleostomi</taxon>
        <taxon>Amphibia</taxon>
        <taxon>Batrachia</taxon>
        <taxon>Caudata</taxon>
        <taxon>Salamandroidea</taxon>
        <taxon>Salamandridae</taxon>
        <taxon>Pleurodelinae</taxon>
        <taxon>Pleurodeles</taxon>
    </lineage>
</organism>
<name>A0AAV7KVL6_PLEWA</name>
<protein>
    <submittedName>
        <fullName evidence="1">Uncharacterized protein</fullName>
    </submittedName>
</protein>
<evidence type="ECO:0000313" key="2">
    <source>
        <dbReference type="Proteomes" id="UP001066276"/>
    </source>
</evidence>
<gene>
    <name evidence="1" type="ORF">NDU88_002254</name>
</gene>
<sequence length="71" mass="8086">MESHCRTVLCSSHSGRATSTRLCPAVRRTAEREIKRETHVHELVLLSGTYMVPQRAGVEQQRRVSKLRVIS</sequence>
<comment type="caution">
    <text evidence="1">The sequence shown here is derived from an EMBL/GenBank/DDBJ whole genome shotgun (WGS) entry which is preliminary data.</text>
</comment>
<dbReference type="Proteomes" id="UP001066276">
    <property type="component" value="Chromosome 12"/>
</dbReference>
<dbReference type="AlphaFoldDB" id="A0AAV7KVL6"/>
<reference evidence="1" key="1">
    <citation type="journal article" date="2022" name="bioRxiv">
        <title>Sequencing and chromosome-scale assembly of the giantPleurodeles waltlgenome.</title>
        <authorList>
            <person name="Brown T."/>
            <person name="Elewa A."/>
            <person name="Iarovenko S."/>
            <person name="Subramanian E."/>
            <person name="Araus A.J."/>
            <person name="Petzold A."/>
            <person name="Susuki M."/>
            <person name="Suzuki K.-i.T."/>
            <person name="Hayashi T."/>
            <person name="Toyoda A."/>
            <person name="Oliveira C."/>
            <person name="Osipova E."/>
            <person name="Leigh N.D."/>
            <person name="Simon A."/>
            <person name="Yun M.H."/>
        </authorList>
    </citation>
    <scope>NUCLEOTIDE SEQUENCE</scope>
    <source>
        <strain evidence="1">20211129_DDA</strain>
        <tissue evidence="1">Liver</tissue>
    </source>
</reference>
<keyword evidence="2" id="KW-1185">Reference proteome</keyword>
<proteinExistence type="predicted"/>
<dbReference type="EMBL" id="JANPWB010000016">
    <property type="protein sequence ID" value="KAJ1082084.1"/>
    <property type="molecule type" value="Genomic_DNA"/>
</dbReference>
<accession>A0AAV7KVL6</accession>